<evidence type="ECO:0000313" key="3">
    <source>
        <dbReference type="Proteomes" id="UP000184501"/>
    </source>
</evidence>
<gene>
    <name evidence="2" type="ORF">SAMN05444320_11286</name>
</gene>
<name>A0A1M5LXL2_STRHI</name>
<dbReference type="STRING" id="2017.SAMN05444320_11286"/>
<keyword evidence="2" id="KW-0808">Transferase</keyword>
<dbReference type="RefSeq" id="WP_073488907.1">
    <property type="nucleotide sequence ID" value="NZ_FQVN01000012.1"/>
</dbReference>
<dbReference type="Pfam" id="PF08241">
    <property type="entry name" value="Methyltransf_11"/>
    <property type="match status" value="1"/>
</dbReference>
<dbReference type="InterPro" id="IPR050508">
    <property type="entry name" value="Methyltransf_Superfamily"/>
</dbReference>
<protein>
    <submittedName>
        <fullName evidence="2">Methyltransferase domain-containing protein</fullName>
    </submittedName>
</protein>
<dbReference type="GO" id="GO:0008757">
    <property type="term" value="F:S-adenosylmethionine-dependent methyltransferase activity"/>
    <property type="evidence" value="ECO:0007669"/>
    <property type="project" value="InterPro"/>
</dbReference>
<keyword evidence="2" id="KW-0489">Methyltransferase</keyword>
<evidence type="ECO:0000313" key="2">
    <source>
        <dbReference type="EMBL" id="SHG69389.1"/>
    </source>
</evidence>
<dbReference type="EMBL" id="FQVN01000012">
    <property type="protein sequence ID" value="SHG69389.1"/>
    <property type="molecule type" value="Genomic_DNA"/>
</dbReference>
<dbReference type="AlphaFoldDB" id="A0A1M5LXL2"/>
<organism evidence="2 3">
    <name type="scientific">Streptoalloteichus hindustanus</name>
    <dbReference type="NCBI Taxonomy" id="2017"/>
    <lineage>
        <taxon>Bacteria</taxon>
        <taxon>Bacillati</taxon>
        <taxon>Actinomycetota</taxon>
        <taxon>Actinomycetes</taxon>
        <taxon>Pseudonocardiales</taxon>
        <taxon>Pseudonocardiaceae</taxon>
        <taxon>Streptoalloteichus</taxon>
    </lineage>
</organism>
<dbReference type="InterPro" id="IPR013216">
    <property type="entry name" value="Methyltransf_11"/>
</dbReference>
<dbReference type="Gene3D" id="3.40.50.150">
    <property type="entry name" value="Vaccinia Virus protein VP39"/>
    <property type="match status" value="1"/>
</dbReference>
<dbReference type="CDD" id="cd02440">
    <property type="entry name" value="AdoMet_MTases"/>
    <property type="match status" value="1"/>
</dbReference>
<dbReference type="GO" id="GO:0032259">
    <property type="term" value="P:methylation"/>
    <property type="evidence" value="ECO:0007669"/>
    <property type="project" value="UniProtKB-KW"/>
</dbReference>
<dbReference type="PANTHER" id="PTHR42912">
    <property type="entry name" value="METHYLTRANSFERASE"/>
    <property type="match status" value="1"/>
</dbReference>
<dbReference type="OrthoDB" id="4307675at2"/>
<reference evidence="2 3" key="1">
    <citation type="submission" date="2016-11" db="EMBL/GenBank/DDBJ databases">
        <authorList>
            <person name="Jaros S."/>
            <person name="Januszkiewicz K."/>
            <person name="Wedrychowicz H."/>
        </authorList>
    </citation>
    <scope>NUCLEOTIDE SEQUENCE [LARGE SCALE GENOMIC DNA]</scope>
    <source>
        <strain evidence="2 3">DSM 44523</strain>
    </source>
</reference>
<proteinExistence type="predicted"/>
<dbReference type="InterPro" id="IPR029063">
    <property type="entry name" value="SAM-dependent_MTases_sf"/>
</dbReference>
<evidence type="ECO:0000259" key="1">
    <source>
        <dbReference type="Pfam" id="PF08241"/>
    </source>
</evidence>
<accession>A0A1M5LXL2</accession>
<keyword evidence="3" id="KW-1185">Reference proteome</keyword>
<dbReference type="SUPFAM" id="SSF53335">
    <property type="entry name" value="S-adenosyl-L-methionine-dependent methyltransferases"/>
    <property type="match status" value="1"/>
</dbReference>
<sequence>MGNPGHVRTFDRIAPVYDARYGRGCAPAHELALDAVTAAGVSPGVLLDVGCGTGRLLALARVRWPNARLLGVDPAPRMVAVAARQAPLAGTAVAAAEALPLGDASVDVVVSTTSFGHWADQRAGLAEVARVLRPGGAGVVVEHPPPGPVTRLSLWLTRRLPRLRHADVMVALASGAGLRATRCGPAAGFLVTVVTRPG</sequence>
<dbReference type="Proteomes" id="UP000184501">
    <property type="component" value="Unassembled WGS sequence"/>
</dbReference>
<feature type="domain" description="Methyltransferase type 11" evidence="1">
    <location>
        <begin position="47"/>
        <end position="137"/>
    </location>
</feature>